<name>A0A1M4U5D8_STRHI</name>
<protein>
    <recommendedName>
        <fullName evidence="4">Integral membrane protein</fullName>
    </recommendedName>
</protein>
<dbReference type="RefSeq" id="WP_073479500.1">
    <property type="nucleotide sequence ID" value="NZ_FQVN01000001.1"/>
</dbReference>
<dbReference type="STRING" id="2017.SAMN05444320_101309"/>
<dbReference type="Proteomes" id="UP000184501">
    <property type="component" value="Unassembled WGS sequence"/>
</dbReference>
<accession>A0A1M4U5D8</accession>
<dbReference type="OrthoDB" id="3625784at2"/>
<feature type="transmembrane region" description="Helical" evidence="1">
    <location>
        <begin position="55"/>
        <end position="77"/>
    </location>
</feature>
<reference evidence="2 3" key="1">
    <citation type="submission" date="2016-11" db="EMBL/GenBank/DDBJ databases">
        <authorList>
            <person name="Jaros S."/>
            <person name="Januszkiewicz K."/>
            <person name="Wedrychowicz H."/>
        </authorList>
    </citation>
    <scope>NUCLEOTIDE SEQUENCE [LARGE SCALE GENOMIC DNA]</scope>
    <source>
        <strain evidence="2 3">DSM 44523</strain>
    </source>
</reference>
<evidence type="ECO:0000256" key="1">
    <source>
        <dbReference type="SAM" id="Phobius"/>
    </source>
</evidence>
<gene>
    <name evidence="2" type="ORF">SAMN05444320_101309</name>
</gene>
<proteinExistence type="predicted"/>
<dbReference type="InterPro" id="IPR046291">
    <property type="entry name" value="DUF6328"/>
</dbReference>
<dbReference type="Pfam" id="PF19853">
    <property type="entry name" value="DUF6328"/>
    <property type="match status" value="1"/>
</dbReference>
<organism evidence="2 3">
    <name type="scientific">Streptoalloteichus hindustanus</name>
    <dbReference type="NCBI Taxonomy" id="2017"/>
    <lineage>
        <taxon>Bacteria</taxon>
        <taxon>Bacillati</taxon>
        <taxon>Actinomycetota</taxon>
        <taxon>Actinomycetes</taxon>
        <taxon>Pseudonocardiales</taxon>
        <taxon>Pseudonocardiaceae</taxon>
        <taxon>Streptoalloteichus</taxon>
    </lineage>
</organism>
<sequence length="154" mass="16961">MSEPEADDRERLVRNLNELLQELRVAQAGVQILFAFLLGAAFTEPFRDASPFQRALHLVTVMLATGATALLTAPAAWHRLLFRHGRREQIVRAANRFALAGLALLAAAMTGAVALVADVVLSGWWAVALGGVSGTLYAFLWFVWPSRLRHDDQR</sequence>
<dbReference type="AlphaFoldDB" id="A0A1M4U5D8"/>
<evidence type="ECO:0000313" key="3">
    <source>
        <dbReference type="Proteomes" id="UP000184501"/>
    </source>
</evidence>
<keyword evidence="1" id="KW-0472">Membrane</keyword>
<evidence type="ECO:0000313" key="2">
    <source>
        <dbReference type="EMBL" id="SHE52051.1"/>
    </source>
</evidence>
<feature type="transmembrane region" description="Helical" evidence="1">
    <location>
        <begin position="123"/>
        <end position="144"/>
    </location>
</feature>
<keyword evidence="1" id="KW-1133">Transmembrane helix</keyword>
<feature type="transmembrane region" description="Helical" evidence="1">
    <location>
        <begin position="97"/>
        <end position="117"/>
    </location>
</feature>
<feature type="transmembrane region" description="Helical" evidence="1">
    <location>
        <begin position="23"/>
        <end position="43"/>
    </location>
</feature>
<dbReference type="EMBL" id="FQVN01000001">
    <property type="protein sequence ID" value="SHE52051.1"/>
    <property type="molecule type" value="Genomic_DNA"/>
</dbReference>
<keyword evidence="3" id="KW-1185">Reference proteome</keyword>
<keyword evidence="1" id="KW-0812">Transmembrane</keyword>
<evidence type="ECO:0008006" key="4">
    <source>
        <dbReference type="Google" id="ProtNLM"/>
    </source>
</evidence>